<dbReference type="GO" id="GO:0006430">
    <property type="term" value="P:lysyl-tRNA aminoacylation"/>
    <property type="evidence" value="ECO:0007669"/>
    <property type="project" value="UniProtKB-UniRule"/>
</dbReference>
<comment type="subcellular location">
    <subcellularLocation>
        <location evidence="1 13">Cytoplasm</location>
    </subcellularLocation>
</comment>
<dbReference type="PIRSF" id="PIRSF039101">
    <property type="entry name" value="LysRS2"/>
    <property type="match status" value="1"/>
</dbReference>
<reference evidence="16 17" key="1">
    <citation type="journal article" date="2007" name="Proc. Natl. Acad. Sci. U.S.A.">
        <title>The genome of Syntrophus aciditrophicus: life at the thermodynamic limit of microbial growth.</title>
        <authorList>
            <person name="McInerney M.J."/>
            <person name="Rohlin L."/>
            <person name="Mouttaki H."/>
            <person name="Kim U."/>
            <person name="Krupp R.S."/>
            <person name="Rios-Hernandez L."/>
            <person name="Sieber J."/>
            <person name="Struchtemeyer C.G."/>
            <person name="Bhattacharyya A."/>
            <person name="Campbell J.W."/>
            <person name="Gunsalus R.P."/>
        </authorList>
    </citation>
    <scope>NUCLEOTIDE SEQUENCE [LARGE SCALE GENOMIC DNA]</scope>
    <source>
        <strain evidence="16 17">SB</strain>
    </source>
</reference>
<dbReference type="InterPro" id="IPR018149">
    <property type="entry name" value="Lys-tRNA-synth_II_C"/>
</dbReference>
<protein>
    <recommendedName>
        <fullName evidence="13">Lysine--tRNA ligase</fullName>
        <ecNumber evidence="13">6.1.1.6</ecNumber>
    </recommendedName>
    <alternativeName>
        <fullName evidence="13">Lysyl-tRNA synthetase</fullName>
        <shortName evidence="13">LysRS</shortName>
    </alternativeName>
</protein>
<comment type="cofactor">
    <cofactor evidence="13 14">
        <name>Mg(2+)</name>
        <dbReference type="ChEBI" id="CHEBI:18420"/>
    </cofactor>
    <text evidence="13 14">Binds 3 Mg(2+) ions per subunit.</text>
</comment>
<feature type="binding site" evidence="13">
    <location>
        <position position="455"/>
    </location>
    <ligand>
        <name>Mg(2+)</name>
        <dbReference type="ChEBI" id="CHEBI:18420"/>
        <label>2</label>
    </ligand>
</feature>
<dbReference type="PANTHER" id="PTHR42918:SF15">
    <property type="entry name" value="LYSINE--TRNA LIGASE, CHLOROPLASTIC_MITOCHONDRIAL"/>
    <property type="match status" value="1"/>
</dbReference>
<evidence type="ECO:0000256" key="2">
    <source>
        <dbReference type="ARBA" id="ARBA00008226"/>
    </source>
</evidence>
<keyword evidence="5 13" id="KW-0436">Ligase</keyword>
<feature type="domain" description="Aminoacyl-transfer RNA synthetases class-II family profile" evidence="15">
    <location>
        <begin position="221"/>
        <end position="532"/>
    </location>
</feature>
<dbReference type="AlphaFoldDB" id="Q2LVM0"/>
<dbReference type="GO" id="GO:0005524">
    <property type="term" value="F:ATP binding"/>
    <property type="evidence" value="ECO:0007669"/>
    <property type="project" value="UniProtKB-UniRule"/>
</dbReference>
<dbReference type="InterPro" id="IPR044136">
    <property type="entry name" value="Lys-tRNA-ligase_II_N"/>
</dbReference>
<evidence type="ECO:0000256" key="9">
    <source>
        <dbReference type="ARBA" id="ARBA00022842"/>
    </source>
</evidence>
<dbReference type="Pfam" id="PF01336">
    <property type="entry name" value="tRNA_anti-codon"/>
    <property type="match status" value="1"/>
</dbReference>
<dbReference type="InterPro" id="IPR034762">
    <property type="entry name" value="Lys-tRNA-ligase_II_bac/euk"/>
</dbReference>
<dbReference type="GO" id="GO:0042803">
    <property type="term" value="F:protein homodimerization activity"/>
    <property type="evidence" value="ECO:0007669"/>
    <property type="project" value="UniProtKB-ARBA"/>
</dbReference>
<keyword evidence="7 13" id="KW-0547">Nucleotide-binding</keyword>
<dbReference type="FunCoup" id="Q2LVM0">
    <property type="interactions" value="580"/>
</dbReference>
<keyword evidence="11 13" id="KW-0030">Aminoacyl-tRNA synthetase</keyword>
<evidence type="ECO:0000256" key="10">
    <source>
        <dbReference type="ARBA" id="ARBA00022917"/>
    </source>
</evidence>
<keyword evidence="4 13" id="KW-0963">Cytoplasm</keyword>
<dbReference type="InterPro" id="IPR012340">
    <property type="entry name" value="NA-bd_OB-fold"/>
</dbReference>
<proteinExistence type="inferred from homology"/>
<dbReference type="SUPFAM" id="SSF50249">
    <property type="entry name" value="Nucleic acid-binding proteins"/>
    <property type="match status" value="1"/>
</dbReference>
<dbReference type="EMBL" id="CP000252">
    <property type="protein sequence ID" value="ABC78132.1"/>
    <property type="molecule type" value="Genomic_DNA"/>
</dbReference>
<keyword evidence="10 13" id="KW-0648">Protein biosynthesis</keyword>
<keyword evidence="17" id="KW-1185">Reference proteome</keyword>
<evidence type="ECO:0000256" key="11">
    <source>
        <dbReference type="ARBA" id="ARBA00023146"/>
    </source>
</evidence>
<dbReference type="PRINTS" id="PR00982">
    <property type="entry name" value="TRNASYNTHLYS"/>
</dbReference>
<keyword evidence="9 13" id="KW-0460">Magnesium</keyword>
<dbReference type="FunFam" id="2.40.50.140:FF:000024">
    <property type="entry name" value="Lysine--tRNA ligase"/>
    <property type="match status" value="1"/>
</dbReference>
<evidence type="ECO:0000313" key="16">
    <source>
        <dbReference type="EMBL" id="ABC78132.1"/>
    </source>
</evidence>
<organism evidence="16 17">
    <name type="scientific">Syntrophus aciditrophicus (strain SB)</name>
    <dbReference type="NCBI Taxonomy" id="56780"/>
    <lineage>
        <taxon>Bacteria</taxon>
        <taxon>Pseudomonadati</taxon>
        <taxon>Thermodesulfobacteriota</taxon>
        <taxon>Syntrophia</taxon>
        <taxon>Syntrophales</taxon>
        <taxon>Syntrophaceae</taxon>
        <taxon>Syntrophus</taxon>
    </lineage>
</organism>
<evidence type="ECO:0000256" key="4">
    <source>
        <dbReference type="ARBA" id="ARBA00022490"/>
    </source>
</evidence>
<dbReference type="GO" id="GO:0004824">
    <property type="term" value="F:lysine-tRNA ligase activity"/>
    <property type="evidence" value="ECO:0007669"/>
    <property type="project" value="UniProtKB-UniRule"/>
</dbReference>
<dbReference type="InterPro" id="IPR006195">
    <property type="entry name" value="aa-tRNA-synth_II"/>
</dbReference>
<dbReference type="GO" id="GO:0000049">
    <property type="term" value="F:tRNA binding"/>
    <property type="evidence" value="ECO:0007669"/>
    <property type="project" value="TreeGrafter"/>
</dbReference>
<keyword evidence="8 13" id="KW-0067">ATP-binding</keyword>
<dbReference type="InterPro" id="IPR004364">
    <property type="entry name" value="Aa-tRNA-synt_II"/>
</dbReference>
<dbReference type="FunFam" id="3.30.930.10:FF:000001">
    <property type="entry name" value="Lysine--tRNA ligase"/>
    <property type="match status" value="1"/>
</dbReference>
<dbReference type="CDD" id="cd00775">
    <property type="entry name" value="LysRS_core"/>
    <property type="match status" value="1"/>
</dbReference>
<dbReference type="NCBIfam" id="NF001756">
    <property type="entry name" value="PRK00484.1"/>
    <property type="match status" value="1"/>
</dbReference>
<evidence type="ECO:0000256" key="13">
    <source>
        <dbReference type="HAMAP-Rule" id="MF_00252"/>
    </source>
</evidence>
<gene>
    <name evidence="13" type="primary">lysS</name>
    <name evidence="16" type="ORF">SYN_00924</name>
</gene>
<comment type="subunit">
    <text evidence="3 13">Homodimer.</text>
</comment>
<dbReference type="Gene3D" id="3.30.930.10">
    <property type="entry name" value="Bira Bifunctional Protein, Domain 2"/>
    <property type="match status" value="1"/>
</dbReference>
<evidence type="ECO:0000313" key="17">
    <source>
        <dbReference type="Proteomes" id="UP000001933"/>
    </source>
</evidence>
<dbReference type="KEGG" id="sat:SYN_00924"/>
<dbReference type="GO" id="GO:0000287">
    <property type="term" value="F:magnesium ion binding"/>
    <property type="evidence" value="ECO:0007669"/>
    <property type="project" value="UniProtKB-UniRule"/>
</dbReference>
<sequence>MAISERDFRWKKTGATGHSGFSKTLLTNGEKKDSEVRLLKSVRVEIMEESELLRKRIEKISALKAEGVDLYPNGVCVGVTTESILERFKDADNEALAGLNERFTLAGRMMAIRNFGKAAFINIQDRKGRIQAYLHRNSIGDASYALFKRLDVGDIVFIGGRPIRTKTGELTIEADEFMLLSKAIRPLPEKWHGLTDVETRYRQRHVDLIVNPKVREVFITRSRIINAIRQFMDERDFLEVETPMMQPKAGGATARPFETHHNALGMDLYLRIAPELYLKRLITGGMERVYEINRNFRNEGISTFHNPEFTMMEFYQAYATYEDLMDMTEELFASVAMKIFGGLKFQYQGMDIDLTPPWPRISVKESILRHHDIDPDVLEDQEKAYAYACKLGLEVRKTEPLGKLVTAIFEEVVEKELVQPTFVTLYPVEVSPLSRRNGKDPSLTDRFELYIAGREIANAFSELNDPQDQRERFLMQAREREEGNEETHVMDEDYVRVLEYAMPPTAGEGIGIDRLVMLFTDSPSIRDVILFPHMRKRDKETD</sequence>
<evidence type="ECO:0000256" key="6">
    <source>
        <dbReference type="ARBA" id="ARBA00022723"/>
    </source>
</evidence>
<dbReference type="InterPro" id="IPR045864">
    <property type="entry name" value="aa-tRNA-synth_II/BPL/LPL"/>
</dbReference>
<dbReference type="STRING" id="56780.SYN_00924"/>
<dbReference type="Proteomes" id="UP000001933">
    <property type="component" value="Chromosome"/>
</dbReference>
<feature type="binding site" evidence="13">
    <location>
        <position position="455"/>
    </location>
    <ligand>
        <name>Mg(2+)</name>
        <dbReference type="ChEBI" id="CHEBI:18420"/>
        <label>1</label>
    </ligand>
</feature>
<dbReference type="HAMAP" id="MF_00252">
    <property type="entry name" value="Lys_tRNA_synth_class2"/>
    <property type="match status" value="1"/>
</dbReference>
<dbReference type="EC" id="6.1.1.6" evidence="13"/>
<keyword evidence="6 13" id="KW-0479">Metal-binding</keyword>
<dbReference type="PANTHER" id="PTHR42918">
    <property type="entry name" value="LYSYL-TRNA SYNTHETASE"/>
    <property type="match status" value="1"/>
</dbReference>
<evidence type="ECO:0000256" key="8">
    <source>
        <dbReference type="ARBA" id="ARBA00022840"/>
    </source>
</evidence>
<evidence type="ECO:0000256" key="1">
    <source>
        <dbReference type="ARBA" id="ARBA00004496"/>
    </source>
</evidence>
<name>Q2LVM0_SYNAS</name>
<evidence type="ECO:0000256" key="3">
    <source>
        <dbReference type="ARBA" id="ARBA00011738"/>
    </source>
</evidence>
<evidence type="ECO:0000256" key="12">
    <source>
        <dbReference type="ARBA" id="ARBA00048573"/>
    </source>
</evidence>
<dbReference type="CDD" id="cd04322">
    <property type="entry name" value="LysRS_N"/>
    <property type="match status" value="1"/>
</dbReference>
<evidence type="ECO:0000256" key="5">
    <source>
        <dbReference type="ARBA" id="ARBA00022598"/>
    </source>
</evidence>
<accession>Q2LVM0</accession>
<dbReference type="InterPro" id="IPR002313">
    <property type="entry name" value="Lys-tRNA-ligase_II"/>
</dbReference>
<dbReference type="Pfam" id="PF00152">
    <property type="entry name" value="tRNA-synt_2"/>
    <property type="match status" value="1"/>
</dbReference>
<evidence type="ECO:0000256" key="7">
    <source>
        <dbReference type="ARBA" id="ARBA00022741"/>
    </source>
</evidence>
<feature type="binding site" evidence="13">
    <location>
        <position position="448"/>
    </location>
    <ligand>
        <name>Mg(2+)</name>
        <dbReference type="ChEBI" id="CHEBI:18420"/>
        <label>1</label>
    </ligand>
</feature>
<dbReference type="PROSITE" id="PS50862">
    <property type="entry name" value="AA_TRNA_LIGASE_II"/>
    <property type="match status" value="1"/>
</dbReference>
<evidence type="ECO:0000256" key="14">
    <source>
        <dbReference type="RuleBase" id="RU000336"/>
    </source>
</evidence>
<dbReference type="NCBIfam" id="TIGR00499">
    <property type="entry name" value="lysS_bact"/>
    <property type="match status" value="1"/>
</dbReference>
<dbReference type="InterPro" id="IPR004365">
    <property type="entry name" value="NA-bd_OB_tRNA"/>
</dbReference>
<dbReference type="SUPFAM" id="SSF55681">
    <property type="entry name" value="Class II aaRS and biotin synthetases"/>
    <property type="match status" value="1"/>
</dbReference>
<dbReference type="Gene3D" id="2.40.50.140">
    <property type="entry name" value="Nucleic acid-binding proteins"/>
    <property type="match status" value="1"/>
</dbReference>
<comment type="similarity">
    <text evidence="2 13">Belongs to the class-II aminoacyl-tRNA synthetase family.</text>
</comment>
<dbReference type="HOGENOM" id="CLU_008255_6_0_7"/>
<dbReference type="InParanoid" id="Q2LVM0"/>
<evidence type="ECO:0000259" key="15">
    <source>
        <dbReference type="PROSITE" id="PS50862"/>
    </source>
</evidence>
<dbReference type="GO" id="GO:0005829">
    <property type="term" value="C:cytosol"/>
    <property type="evidence" value="ECO:0007669"/>
    <property type="project" value="TreeGrafter"/>
</dbReference>
<dbReference type="eggNOG" id="COG1190">
    <property type="taxonomic scope" value="Bacteria"/>
</dbReference>
<comment type="catalytic activity">
    <reaction evidence="12 13 14">
        <text>tRNA(Lys) + L-lysine + ATP = L-lysyl-tRNA(Lys) + AMP + diphosphate</text>
        <dbReference type="Rhea" id="RHEA:20792"/>
        <dbReference type="Rhea" id="RHEA-COMP:9696"/>
        <dbReference type="Rhea" id="RHEA-COMP:9697"/>
        <dbReference type="ChEBI" id="CHEBI:30616"/>
        <dbReference type="ChEBI" id="CHEBI:32551"/>
        <dbReference type="ChEBI" id="CHEBI:33019"/>
        <dbReference type="ChEBI" id="CHEBI:78442"/>
        <dbReference type="ChEBI" id="CHEBI:78529"/>
        <dbReference type="ChEBI" id="CHEBI:456215"/>
        <dbReference type="EC" id="6.1.1.6"/>
    </reaction>
</comment>